<organism evidence="4 5">
    <name type="scientific">Novosphingobium bradum</name>
    <dbReference type="NCBI Taxonomy" id="1737444"/>
    <lineage>
        <taxon>Bacteria</taxon>
        <taxon>Pseudomonadati</taxon>
        <taxon>Pseudomonadota</taxon>
        <taxon>Alphaproteobacteria</taxon>
        <taxon>Sphingomonadales</taxon>
        <taxon>Sphingomonadaceae</taxon>
        <taxon>Novosphingobium</taxon>
    </lineage>
</organism>
<dbReference type="SUPFAM" id="SSF55073">
    <property type="entry name" value="Nucleotide cyclase"/>
    <property type="match status" value="1"/>
</dbReference>
<feature type="region of interest" description="Disordered" evidence="2">
    <location>
        <begin position="368"/>
        <end position="395"/>
    </location>
</feature>
<dbReference type="InterPro" id="IPR043128">
    <property type="entry name" value="Rev_trsase/Diguanyl_cyclase"/>
</dbReference>
<evidence type="ECO:0000259" key="3">
    <source>
        <dbReference type="PROSITE" id="PS50887"/>
    </source>
</evidence>
<gene>
    <name evidence="4" type="ORF">ACFOD9_03975</name>
</gene>
<keyword evidence="4" id="KW-0548">Nucleotidyltransferase</keyword>
<name>A0ABV7IL48_9SPHN</name>
<dbReference type="CDD" id="cd01949">
    <property type="entry name" value="GGDEF"/>
    <property type="match status" value="1"/>
</dbReference>
<dbReference type="NCBIfam" id="TIGR00254">
    <property type="entry name" value="GGDEF"/>
    <property type="match status" value="1"/>
</dbReference>
<dbReference type="InterPro" id="IPR000160">
    <property type="entry name" value="GGDEF_dom"/>
</dbReference>
<evidence type="ECO:0000256" key="1">
    <source>
        <dbReference type="ARBA" id="ARBA00012528"/>
    </source>
</evidence>
<dbReference type="Pfam" id="PF00990">
    <property type="entry name" value="GGDEF"/>
    <property type="match status" value="1"/>
</dbReference>
<dbReference type="GO" id="GO:0052621">
    <property type="term" value="F:diguanylate cyclase activity"/>
    <property type="evidence" value="ECO:0007669"/>
    <property type="project" value="UniProtKB-EC"/>
</dbReference>
<dbReference type="PANTHER" id="PTHR45138">
    <property type="entry name" value="REGULATORY COMPONENTS OF SENSORY TRANSDUCTION SYSTEM"/>
    <property type="match status" value="1"/>
</dbReference>
<comment type="caution">
    <text evidence="4">The sequence shown here is derived from an EMBL/GenBank/DDBJ whole genome shotgun (WGS) entry which is preliminary data.</text>
</comment>
<dbReference type="RefSeq" id="WP_379508791.1">
    <property type="nucleotide sequence ID" value="NZ_JBHRTQ010000004.1"/>
</dbReference>
<dbReference type="Gene3D" id="3.30.70.270">
    <property type="match status" value="1"/>
</dbReference>
<reference evidence="5" key="1">
    <citation type="journal article" date="2019" name="Int. J. Syst. Evol. Microbiol.">
        <title>The Global Catalogue of Microorganisms (GCM) 10K type strain sequencing project: providing services to taxonomists for standard genome sequencing and annotation.</title>
        <authorList>
            <consortium name="The Broad Institute Genomics Platform"/>
            <consortium name="The Broad Institute Genome Sequencing Center for Infectious Disease"/>
            <person name="Wu L."/>
            <person name="Ma J."/>
        </authorList>
    </citation>
    <scope>NUCLEOTIDE SEQUENCE [LARGE SCALE GENOMIC DNA]</scope>
    <source>
        <strain evidence="5">KCTC 42984</strain>
    </source>
</reference>
<dbReference type="InterPro" id="IPR029787">
    <property type="entry name" value="Nucleotide_cyclase"/>
</dbReference>
<proteinExistence type="predicted"/>
<keyword evidence="4" id="KW-0808">Transferase</keyword>
<accession>A0ABV7IL48</accession>
<evidence type="ECO:0000313" key="5">
    <source>
        <dbReference type="Proteomes" id="UP001595604"/>
    </source>
</evidence>
<dbReference type="PANTHER" id="PTHR45138:SF24">
    <property type="entry name" value="DIGUANYLATE CYCLASE DGCC-RELATED"/>
    <property type="match status" value="1"/>
</dbReference>
<dbReference type="EMBL" id="JBHRTQ010000004">
    <property type="protein sequence ID" value="MFC3173404.1"/>
    <property type="molecule type" value="Genomic_DNA"/>
</dbReference>
<keyword evidence="5" id="KW-1185">Reference proteome</keyword>
<feature type="domain" description="GGDEF" evidence="3">
    <location>
        <begin position="237"/>
        <end position="372"/>
    </location>
</feature>
<dbReference type="SMART" id="SM00267">
    <property type="entry name" value="GGDEF"/>
    <property type="match status" value="1"/>
</dbReference>
<protein>
    <recommendedName>
        <fullName evidence="1">diguanylate cyclase</fullName>
        <ecNumber evidence="1">2.7.7.65</ecNumber>
    </recommendedName>
</protein>
<dbReference type="InterPro" id="IPR050469">
    <property type="entry name" value="Diguanylate_Cyclase"/>
</dbReference>
<dbReference type="PROSITE" id="PS50887">
    <property type="entry name" value="GGDEF"/>
    <property type="match status" value="1"/>
</dbReference>
<evidence type="ECO:0000256" key="2">
    <source>
        <dbReference type="SAM" id="MobiDB-lite"/>
    </source>
</evidence>
<dbReference type="EC" id="2.7.7.65" evidence="1"/>
<sequence length="395" mass="42547">MDSANLPAAPRPLLQRLAALFAGPTAPPAETPPSAEAPASAAALRAQVAALGDFLAENHLHLSHTTLCVALDCVSGNDPRLSGAIAHRRAAGEPVTFEWLAEMRGHHGPADELQSLTRLTDRLEDTVDVFTRTTQEAGRATSAYRTALGSQVAELQQGPQAGAVLSDLVAITRAMLERTREIEGQFARSEKQTRALHRSLEDARRAAEIDHLTGLPNRRSFESRFEREVVAARAAGEPLCLAFADIDRFKRINDTHGHEAGDRVLKVVAAVLGEISDDRCHVARHGGEEFVVLLRGRTMDQAFALLDSAREHLAERRMVNRATDVPFGKVTFSAGLADVFATSDPRAALKAADTALYAAKKDGRNRIVRAPVEPAPGTPAARPIPLRPTSRPRAA</sequence>
<evidence type="ECO:0000313" key="4">
    <source>
        <dbReference type="EMBL" id="MFC3173404.1"/>
    </source>
</evidence>
<dbReference type="Proteomes" id="UP001595604">
    <property type="component" value="Unassembled WGS sequence"/>
</dbReference>